<proteinExistence type="predicted"/>
<dbReference type="InterPro" id="IPR029044">
    <property type="entry name" value="Nucleotide-diphossugar_trans"/>
</dbReference>
<dbReference type="Proteomes" id="UP000557344">
    <property type="component" value="Unassembled WGS sequence"/>
</dbReference>
<sequence>MTIITTAAPPVITVVIPAYNAEKTLLETLQSVSNQTYDKLEILVVDDGSRDGTFALANDYSLTDRRVRVLRQANGGVARARNHGIGEARGVYVAPVDADDIWHPEKIERQLQSLQKFPGGQGVAYNWYAAIDENGVIFGHSRPVLHEGNIFEPLLRENFIGNGSTPLMPRAEVLRCGGYDAGLRDSGAEGCEDLKLYLALAESLPFALVPDFLTGYRFTRGNMSSNAHRMLKSHALVMAPIFDRYPHLRRDIETAKFNTTHWYFNKALANRDYAQLRKLAPMMVGQYGPQLIVHSLRQSYRLAKRHGVRIAKQLLRKPSARSKTGFAGAAVPQAGTPFSGRFMPLGGVLSPTSSRMADNE</sequence>
<evidence type="ECO:0000313" key="5">
    <source>
        <dbReference type="Proteomes" id="UP000557344"/>
    </source>
</evidence>
<dbReference type="EMBL" id="JACIID010000009">
    <property type="protein sequence ID" value="MBB4537331.1"/>
    <property type="molecule type" value="Genomic_DNA"/>
</dbReference>
<dbReference type="AlphaFoldDB" id="A0A7W7EG09"/>
<dbReference type="InterPro" id="IPR050834">
    <property type="entry name" value="Glycosyltransf_2"/>
</dbReference>
<name>A0A7W7EG09_RHIET</name>
<evidence type="ECO:0000313" key="2">
    <source>
        <dbReference type="EMBL" id="MBB4481502.1"/>
    </source>
</evidence>
<dbReference type="InterPro" id="IPR001173">
    <property type="entry name" value="Glyco_trans_2-like"/>
</dbReference>
<organism evidence="3 4">
    <name type="scientific">Rhizobium etli</name>
    <dbReference type="NCBI Taxonomy" id="29449"/>
    <lineage>
        <taxon>Bacteria</taxon>
        <taxon>Pseudomonadati</taxon>
        <taxon>Pseudomonadota</taxon>
        <taxon>Alphaproteobacteria</taxon>
        <taxon>Hyphomicrobiales</taxon>
        <taxon>Rhizobiaceae</taxon>
        <taxon>Rhizobium/Agrobacterium group</taxon>
        <taxon>Rhizobium</taxon>
    </lineage>
</organism>
<evidence type="ECO:0000313" key="3">
    <source>
        <dbReference type="EMBL" id="MBB4537331.1"/>
    </source>
</evidence>
<feature type="domain" description="Glycosyltransferase 2-like" evidence="1">
    <location>
        <begin position="13"/>
        <end position="147"/>
    </location>
</feature>
<dbReference type="CDD" id="cd00761">
    <property type="entry name" value="Glyco_tranf_GTA_type"/>
    <property type="match status" value="1"/>
</dbReference>
<dbReference type="GO" id="GO:0016740">
    <property type="term" value="F:transferase activity"/>
    <property type="evidence" value="ECO:0007669"/>
    <property type="project" value="UniProtKB-KW"/>
</dbReference>
<dbReference type="EMBL" id="JACIHU010000009">
    <property type="protein sequence ID" value="MBB4481502.1"/>
    <property type="molecule type" value="Genomic_DNA"/>
</dbReference>
<dbReference type="PANTHER" id="PTHR43685">
    <property type="entry name" value="GLYCOSYLTRANSFERASE"/>
    <property type="match status" value="1"/>
</dbReference>
<reference evidence="4 5" key="1">
    <citation type="submission" date="2020-08" db="EMBL/GenBank/DDBJ databases">
        <title>Genomic Encyclopedia of Type Strains, Phase IV (KMG-V): Genome sequencing to study the core and pangenomes of soil and plant-associated prokaryotes.</title>
        <authorList>
            <person name="Whitman W."/>
        </authorList>
    </citation>
    <scope>NUCLEOTIDE SEQUENCE [LARGE SCALE GENOMIC DNA]</scope>
    <source>
        <strain evidence="2 5">SEMIA 471</strain>
        <strain evidence="3 4">SEMIA 489</strain>
    </source>
</reference>
<evidence type="ECO:0000259" key="1">
    <source>
        <dbReference type="Pfam" id="PF00535"/>
    </source>
</evidence>
<dbReference type="Gene3D" id="3.90.550.10">
    <property type="entry name" value="Spore Coat Polysaccharide Biosynthesis Protein SpsA, Chain A"/>
    <property type="match status" value="1"/>
</dbReference>
<dbReference type="PANTHER" id="PTHR43685:SF2">
    <property type="entry name" value="GLYCOSYLTRANSFERASE 2-LIKE DOMAIN-CONTAINING PROTEIN"/>
    <property type="match status" value="1"/>
</dbReference>
<comment type="caution">
    <text evidence="3">The sequence shown here is derived from an EMBL/GenBank/DDBJ whole genome shotgun (WGS) entry which is preliminary data.</text>
</comment>
<dbReference type="RefSeq" id="WP_183843169.1">
    <property type="nucleotide sequence ID" value="NZ_JACIHU010000009.1"/>
</dbReference>
<dbReference type="Pfam" id="PF00535">
    <property type="entry name" value="Glycos_transf_2"/>
    <property type="match status" value="1"/>
</dbReference>
<keyword evidence="3" id="KW-0808">Transferase</keyword>
<evidence type="ECO:0000313" key="4">
    <source>
        <dbReference type="Proteomes" id="UP000523431"/>
    </source>
</evidence>
<accession>A0A7W7EG09</accession>
<protein>
    <submittedName>
        <fullName evidence="3">Glycosyltransferase involved in cell wall biosynthesis</fullName>
    </submittedName>
</protein>
<gene>
    <name evidence="2" type="ORF">GGE46_004100</name>
    <name evidence="3" type="ORF">GGE57_004097</name>
</gene>
<dbReference type="SUPFAM" id="SSF53448">
    <property type="entry name" value="Nucleotide-diphospho-sugar transferases"/>
    <property type="match status" value="1"/>
</dbReference>
<dbReference type="Proteomes" id="UP000523431">
    <property type="component" value="Unassembled WGS sequence"/>
</dbReference>